<dbReference type="PANTHER" id="PTHR45436:SF8">
    <property type="entry name" value="HISTIDINE KINASE"/>
    <property type="match status" value="1"/>
</dbReference>
<dbReference type="InterPro" id="IPR003660">
    <property type="entry name" value="HAMP_dom"/>
</dbReference>
<comment type="catalytic activity">
    <reaction evidence="1">
        <text>ATP + protein L-histidine = ADP + protein N-phospho-L-histidine.</text>
        <dbReference type="EC" id="2.7.13.3"/>
    </reaction>
</comment>
<feature type="domain" description="HAMP" evidence="13">
    <location>
        <begin position="183"/>
        <end position="236"/>
    </location>
</feature>
<sequence length="458" mass="48765">MPRFLRSTTLRIFVPVVLFQLVATGGVLTFVWIAGQQSVRDEQRALVGELREELLDTWQDGGSEALQANIERRLRSEGRRAPVLLLADRAGRTLIGNLSALPPGLEADGATGGLFETVLYRSDGMQPQNMVLSQTRLGDGTTLLAGIEIGRDLKLQRSFEQALLAALFLALPLAMLVAVLTSRLVGQRVHDMAQTAHRVGSGAFDARVALDGSGDAFDELAGEINAMLARIETLVGELRVVAEGLAHDLRSPVTRLRAALEQAAREAADPAAEAAMQRALTEADTLTRILTTALQIGRAEAGIGRERFEETRLDDFLGDLAALYEPYAEDAGFVLRAEAPAGLAVSLHRELMSQALGNLVDNAVKYAEGGSAIALFALRQEGQIVLGVRDDGPGIAEDRREAALQRFGRLDPSRAVAGSGLGLALVEAVAKLHGGRVELAAAPGGGLEVRLNVPSSRT</sequence>
<evidence type="ECO:0000256" key="11">
    <source>
        <dbReference type="SAM" id="Phobius"/>
    </source>
</evidence>
<feature type="domain" description="Histidine kinase" evidence="12">
    <location>
        <begin position="244"/>
        <end position="457"/>
    </location>
</feature>
<evidence type="ECO:0000256" key="7">
    <source>
        <dbReference type="ARBA" id="ARBA00022777"/>
    </source>
</evidence>
<comment type="subcellular location">
    <subcellularLocation>
        <location evidence="2">Membrane</location>
    </subcellularLocation>
</comment>
<comment type="caution">
    <text evidence="14">The sequence shown here is derived from an EMBL/GenBank/DDBJ whole genome shotgun (WGS) entry which is preliminary data.</text>
</comment>
<dbReference type="GO" id="GO:0005886">
    <property type="term" value="C:plasma membrane"/>
    <property type="evidence" value="ECO:0007669"/>
    <property type="project" value="TreeGrafter"/>
</dbReference>
<keyword evidence="10 11" id="KW-0472">Membrane</keyword>
<evidence type="ECO:0000256" key="5">
    <source>
        <dbReference type="ARBA" id="ARBA00022679"/>
    </source>
</evidence>
<evidence type="ECO:0000256" key="4">
    <source>
        <dbReference type="ARBA" id="ARBA00022553"/>
    </source>
</evidence>
<feature type="transmembrane region" description="Helical" evidence="11">
    <location>
        <begin position="12"/>
        <end position="34"/>
    </location>
</feature>
<keyword evidence="7 14" id="KW-0418">Kinase</keyword>
<evidence type="ECO:0000259" key="13">
    <source>
        <dbReference type="PROSITE" id="PS50885"/>
    </source>
</evidence>
<dbReference type="PRINTS" id="PR00344">
    <property type="entry name" value="BCTRLSENSOR"/>
</dbReference>
<keyword evidence="4" id="KW-0597">Phosphoprotein</keyword>
<dbReference type="EMBL" id="QFPX01000009">
    <property type="protein sequence ID" value="PZQ54389.1"/>
    <property type="molecule type" value="Genomic_DNA"/>
</dbReference>
<dbReference type="InterPro" id="IPR004358">
    <property type="entry name" value="Sig_transdc_His_kin-like_C"/>
</dbReference>
<evidence type="ECO:0000256" key="10">
    <source>
        <dbReference type="ARBA" id="ARBA00023136"/>
    </source>
</evidence>
<dbReference type="Pfam" id="PF00512">
    <property type="entry name" value="HisKA"/>
    <property type="match status" value="1"/>
</dbReference>
<dbReference type="Pfam" id="PF02518">
    <property type="entry name" value="HATPase_c"/>
    <property type="match status" value="1"/>
</dbReference>
<dbReference type="InterPro" id="IPR005467">
    <property type="entry name" value="His_kinase_dom"/>
</dbReference>
<dbReference type="SUPFAM" id="SSF47384">
    <property type="entry name" value="Homodimeric domain of signal transducing histidine kinase"/>
    <property type="match status" value="1"/>
</dbReference>
<dbReference type="Gene3D" id="6.10.340.10">
    <property type="match status" value="1"/>
</dbReference>
<keyword evidence="9" id="KW-0902">Two-component regulatory system</keyword>
<evidence type="ECO:0000256" key="3">
    <source>
        <dbReference type="ARBA" id="ARBA00012438"/>
    </source>
</evidence>
<dbReference type="Pfam" id="PF00672">
    <property type="entry name" value="HAMP"/>
    <property type="match status" value="1"/>
</dbReference>
<dbReference type="SUPFAM" id="SSF55874">
    <property type="entry name" value="ATPase domain of HSP90 chaperone/DNA topoisomerase II/histidine kinase"/>
    <property type="match status" value="1"/>
</dbReference>
<accession>A0A2W5NQM1</accession>
<dbReference type="CDD" id="cd06225">
    <property type="entry name" value="HAMP"/>
    <property type="match status" value="1"/>
</dbReference>
<feature type="transmembrane region" description="Helical" evidence="11">
    <location>
        <begin position="162"/>
        <end position="185"/>
    </location>
</feature>
<evidence type="ECO:0000256" key="9">
    <source>
        <dbReference type="ARBA" id="ARBA00023012"/>
    </source>
</evidence>
<keyword evidence="8 11" id="KW-1133">Transmembrane helix</keyword>
<evidence type="ECO:0000256" key="1">
    <source>
        <dbReference type="ARBA" id="ARBA00000085"/>
    </source>
</evidence>
<proteinExistence type="predicted"/>
<evidence type="ECO:0000313" key="14">
    <source>
        <dbReference type="EMBL" id="PZQ54389.1"/>
    </source>
</evidence>
<keyword evidence="5" id="KW-0808">Transferase</keyword>
<dbReference type="InterPro" id="IPR003661">
    <property type="entry name" value="HisK_dim/P_dom"/>
</dbReference>
<dbReference type="EC" id="2.7.13.3" evidence="3"/>
<evidence type="ECO:0000256" key="6">
    <source>
        <dbReference type="ARBA" id="ARBA00022692"/>
    </source>
</evidence>
<reference evidence="14 15" key="1">
    <citation type="submission" date="2017-08" db="EMBL/GenBank/DDBJ databases">
        <title>Infants hospitalized years apart are colonized by the same room-sourced microbial strains.</title>
        <authorList>
            <person name="Brooks B."/>
            <person name="Olm M.R."/>
            <person name="Firek B.A."/>
            <person name="Baker R."/>
            <person name="Thomas B.C."/>
            <person name="Morowitz M.J."/>
            <person name="Banfield J.F."/>
        </authorList>
    </citation>
    <scope>NUCLEOTIDE SEQUENCE [LARGE SCALE GENOMIC DNA]</scope>
    <source>
        <strain evidence="14">S2_005_002_R2_33</strain>
    </source>
</reference>
<dbReference type="InterPro" id="IPR050428">
    <property type="entry name" value="TCS_sensor_his_kinase"/>
</dbReference>
<organism evidence="14 15">
    <name type="scientific">Novosphingobium pentaromativorans</name>
    <dbReference type="NCBI Taxonomy" id="205844"/>
    <lineage>
        <taxon>Bacteria</taxon>
        <taxon>Pseudomonadati</taxon>
        <taxon>Pseudomonadota</taxon>
        <taxon>Alphaproteobacteria</taxon>
        <taxon>Sphingomonadales</taxon>
        <taxon>Sphingomonadaceae</taxon>
        <taxon>Novosphingobium</taxon>
    </lineage>
</organism>
<dbReference type="PANTHER" id="PTHR45436">
    <property type="entry name" value="SENSOR HISTIDINE KINASE YKOH"/>
    <property type="match status" value="1"/>
</dbReference>
<dbReference type="PROSITE" id="PS50109">
    <property type="entry name" value="HIS_KIN"/>
    <property type="match status" value="1"/>
</dbReference>
<gene>
    <name evidence="14" type="ORF">DI555_13285</name>
</gene>
<dbReference type="GO" id="GO:0000155">
    <property type="term" value="F:phosphorelay sensor kinase activity"/>
    <property type="evidence" value="ECO:0007669"/>
    <property type="project" value="InterPro"/>
</dbReference>
<dbReference type="Gene3D" id="3.30.565.10">
    <property type="entry name" value="Histidine kinase-like ATPase, C-terminal domain"/>
    <property type="match status" value="1"/>
</dbReference>
<protein>
    <recommendedName>
        <fullName evidence="3">histidine kinase</fullName>
        <ecNumber evidence="3">2.7.13.3</ecNumber>
    </recommendedName>
</protein>
<evidence type="ECO:0000256" key="2">
    <source>
        <dbReference type="ARBA" id="ARBA00004370"/>
    </source>
</evidence>
<dbReference type="SMART" id="SM00387">
    <property type="entry name" value="HATPase_c"/>
    <property type="match status" value="1"/>
</dbReference>
<name>A0A2W5NQM1_9SPHN</name>
<dbReference type="SMART" id="SM00388">
    <property type="entry name" value="HisKA"/>
    <property type="match status" value="1"/>
</dbReference>
<dbReference type="Proteomes" id="UP000249082">
    <property type="component" value="Unassembled WGS sequence"/>
</dbReference>
<dbReference type="PROSITE" id="PS50885">
    <property type="entry name" value="HAMP"/>
    <property type="match status" value="1"/>
</dbReference>
<evidence type="ECO:0000259" key="12">
    <source>
        <dbReference type="PROSITE" id="PS50109"/>
    </source>
</evidence>
<dbReference type="InterPro" id="IPR036097">
    <property type="entry name" value="HisK_dim/P_sf"/>
</dbReference>
<dbReference type="InterPro" id="IPR003594">
    <property type="entry name" value="HATPase_dom"/>
</dbReference>
<dbReference type="Gene3D" id="1.10.287.130">
    <property type="match status" value="1"/>
</dbReference>
<dbReference type="InterPro" id="IPR036890">
    <property type="entry name" value="HATPase_C_sf"/>
</dbReference>
<keyword evidence="6 11" id="KW-0812">Transmembrane</keyword>
<evidence type="ECO:0000313" key="15">
    <source>
        <dbReference type="Proteomes" id="UP000249082"/>
    </source>
</evidence>
<dbReference type="SMART" id="SM00304">
    <property type="entry name" value="HAMP"/>
    <property type="match status" value="1"/>
</dbReference>
<dbReference type="CDD" id="cd00075">
    <property type="entry name" value="HATPase"/>
    <property type="match status" value="1"/>
</dbReference>
<dbReference type="AlphaFoldDB" id="A0A2W5NQM1"/>
<evidence type="ECO:0000256" key="8">
    <source>
        <dbReference type="ARBA" id="ARBA00022989"/>
    </source>
</evidence>